<keyword evidence="3" id="KW-0175">Coiled coil</keyword>
<comment type="subcellular location">
    <subcellularLocation>
        <location evidence="2">Cytoplasm</location>
    </subcellularLocation>
</comment>
<keyword evidence="5" id="KW-1185">Reference proteome</keyword>
<protein>
    <recommendedName>
        <fullName evidence="2">ClpXP adapter protein SpxH</fullName>
    </recommendedName>
</protein>
<dbReference type="Gene3D" id="3.40.30.10">
    <property type="entry name" value="Glutaredoxin"/>
    <property type="match status" value="1"/>
</dbReference>
<comment type="function">
    <text evidence="2">Adapter protein required for efficient degradation of Spx by ClpXP under non-stress conditions. Interaction with Spx stabilizes Spx and exposes the C-terminus of Spx for recognition and proteolysis by ClpXP.</text>
</comment>
<dbReference type="SUPFAM" id="SSF52833">
    <property type="entry name" value="Thioredoxin-like"/>
    <property type="match status" value="1"/>
</dbReference>
<evidence type="ECO:0000256" key="1">
    <source>
        <dbReference type="ARBA" id="ARBA00022490"/>
    </source>
</evidence>
<dbReference type="InterPro" id="IPR046404">
    <property type="entry name" value="Adapter_SpxH"/>
</dbReference>
<name>A0A1G9ZI13_9BACI</name>
<dbReference type="HAMAP" id="MF_02245">
    <property type="entry name" value="Adapter_SpxH"/>
    <property type="match status" value="1"/>
</dbReference>
<evidence type="ECO:0000313" key="4">
    <source>
        <dbReference type="EMBL" id="SDN20166.1"/>
    </source>
</evidence>
<dbReference type="STRING" id="745820.SAMN04488053_10187"/>
<dbReference type="PANTHER" id="PTHR13887:SF47">
    <property type="entry name" value="CLPXP ADAPTER PROTEIN SPXH"/>
    <property type="match status" value="1"/>
</dbReference>
<dbReference type="GO" id="GO:0005737">
    <property type="term" value="C:cytoplasm"/>
    <property type="evidence" value="ECO:0007669"/>
    <property type="project" value="UniProtKB-SubCell"/>
</dbReference>
<reference evidence="5" key="1">
    <citation type="submission" date="2016-10" db="EMBL/GenBank/DDBJ databases">
        <authorList>
            <person name="Varghese N."/>
            <person name="Submissions S."/>
        </authorList>
    </citation>
    <scope>NUCLEOTIDE SEQUENCE [LARGE SCALE GENOMIC DNA]</scope>
    <source>
        <strain evidence="5">CGMCC 1.10369</strain>
    </source>
</reference>
<sequence>MTTKEENNRTYVCDEEQGMCCPEDITSLYNEQEQRTKLLEVYVFIDPLCPECWAMEPVIKKMKMEYGSYLTINLVLANELESLNSPCGSKYRSLVKDMAKAYNETACRTGMPCDGDVWYENPTATPYAAISAIKAAELQGKAIGSKYLRRVREALFLHKENIANPHVLINCAIRVQGMDVDEFVKDMNSDNTHFALADDRRTAKDMNVESAPTMVFFNEDVDEPGLKVEGAYSYEVYEGIIKDMTEKDLKKCPPIPLPEFVAFYSLVATKEIAVVYDMKIEEAHREMKKLQLQQEVEEISTKHGSIWRSLK</sequence>
<dbReference type="InterPro" id="IPR036249">
    <property type="entry name" value="Thioredoxin-like_sf"/>
</dbReference>
<accession>A0A1G9ZI13</accession>
<dbReference type="AlphaFoldDB" id="A0A1G9ZI13"/>
<keyword evidence="1 2" id="KW-0963">Cytoplasm</keyword>
<evidence type="ECO:0000313" key="5">
    <source>
        <dbReference type="Proteomes" id="UP000198778"/>
    </source>
</evidence>
<dbReference type="GO" id="GO:0016853">
    <property type="term" value="F:isomerase activity"/>
    <property type="evidence" value="ECO:0007669"/>
    <property type="project" value="UniProtKB-KW"/>
</dbReference>
<dbReference type="RefSeq" id="WP_244516608.1">
    <property type="nucleotide sequence ID" value="NZ_FNIL01000001.1"/>
</dbReference>
<comment type="subunit">
    <text evidence="2">Interacts with Spx.</text>
</comment>
<dbReference type="PANTHER" id="PTHR13887">
    <property type="entry name" value="GLUTATHIONE S-TRANSFERASE KAPPA"/>
    <property type="match status" value="1"/>
</dbReference>
<dbReference type="CDD" id="cd03025">
    <property type="entry name" value="DsbA_FrnE_like"/>
    <property type="match status" value="1"/>
</dbReference>
<keyword evidence="4" id="KW-0413">Isomerase</keyword>
<comment type="similarity">
    <text evidence="2">Belongs to the SpxH family.</text>
</comment>
<dbReference type="Proteomes" id="UP000198778">
    <property type="component" value="Unassembled WGS sequence"/>
</dbReference>
<dbReference type="Pfam" id="PF13743">
    <property type="entry name" value="Thioredoxin_5"/>
    <property type="match status" value="1"/>
</dbReference>
<organism evidence="4 5">
    <name type="scientific">Alkalicoccus daliensis</name>
    <dbReference type="NCBI Taxonomy" id="745820"/>
    <lineage>
        <taxon>Bacteria</taxon>
        <taxon>Bacillati</taxon>
        <taxon>Bacillota</taxon>
        <taxon>Bacilli</taxon>
        <taxon>Bacillales</taxon>
        <taxon>Bacillaceae</taxon>
        <taxon>Alkalicoccus</taxon>
    </lineage>
</organism>
<proteinExistence type="inferred from homology"/>
<gene>
    <name evidence="2" type="primary">spxH</name>
    <name evidence="4" type="ORF">SAMN04488053_10187</name>
</gene>
<evidence type="ECO:0000256" key="3">
    <source>
        <dbReference type="SAM" id="Coils"/>
    </source>
</evidence>
<feature type="coiled-coil region" evidence="3">
    <location>
        <begin position="273"/>
        <end position="300"/>
    </location>
</feature>
<dbReference type="EMBL" id="FNIL01000001">
    <property type="protein sequence ID" value="SDN20166.1"/>
    <property type="molecule type" value="Genomic_DNA"/>
</dbReference>
<evidence type="ECO:0000256" key="2">
    <source>
        <dbReference type="HAMAP-Rule" id="MF_02245"/>
    </source>
</evidence>